<dbReference type="EMBL" id="GBXM01087267">
    <property type="protein sequence ID" value="JAH21310.1"/>
    <property type="molecule type" value="Transcribed_RNA"/>
</dbReference>
<proteinExistence type="predicted"/>
<dbReference type="AlphaFoldDB" id="A0A0E9QYK6"/>
<reference evidence="1" key="2">
    <citation type="journal article" date="2015" name="Fish Shellfish Immunol.">
        <title>Early steps in the European eel (Anguilla anguilla)-Vibrio vulnificus interaction in the gills: Role of the RtxA13 toxin.</title>
        <authorList>
            <person name="Callol A."/>
            <person name="Pajuelo D."/>
            <person name="Ebbesson L."/>
            <person name="Teles M."/>
            <person name="MacKenzie S."/>
            <person name="Amaro C."/>
        </authorList>
    </citation>
    <scope>NUCLEOTIDE SEQUENCE</scope>
</reference>
<protein>
    <submittedName>
        <fullName evidence="1">Uncharacterized protein</fullName>
    </submittedName>
</protein>
<accession>A0A0E9QYK6</accession>
<organism evidence="1">
    <name type="scientific">Anguilla anguilla</name>
    <name type="common">European freshwater eel</name>
    <name type="synonym">Muraena anguilla</name>
    <dbReference type="NCBI Taxonomy" id="7936"/>
    <lineage>
        <taxon>Eukaryota</taxon>
        <taxon>Metazoa</taxon>
        <taxon>Chordata</taxon>
        <taxon>Craniata</taxon>
        <taxon>Vertebrata</taxon>
        <taxon>Euteleostomi</taxon>
        <taxon>Actinopterygii</taxon>
        <taxon>Neopterygii</taxon>
        <taxon>Teleostei</taxon>
        <taxon>Anguilliformes</taxon>
        <taxon>Anguillidae</taxon>
        <taxon>Anguilla</taxon>
    </lineage>
</organism>
<reference evidence="1" key="1">
    <citation type="submission" date="2014-11" db="EMBL/GenBank/DDBJ databases">
        <authorList>
            <person name="Amaro Gonzalez C."/>
        </authorList>
    </citation>
    <scope>NUCLEOTIDE SEQUENCE</scope>
</reference>
<sequence length="50" mass="5361">MESSAHCQNSKQFSSGKQSGVVCVTYPSVGEESFTVVLQEYGGKKGSMKK</sequence>
<name>A0A0E9QYK6_ANGAN</name>
<evidence type="ECO:0000313" key="1">
    <source>
        <dbReference type="EMBL" id="JAH21310.1"/>
    </source>
</evidence>